<reference evidence="1" key="1">
    <citation type="submission" date="2014-11" db="EMBL/GenBank/DDBJ databases">
        <authorList>
            <person name="Amaro Gonzalez C."/>
        </authorList>
    </citation>
    <scope>NUCLEOTIDE SEQUENCE</scope>
</reference>
<accession>A0A0E9VAX5</accession>
<dbReference type="EMBL" id="GBXM01033348">
    <property type="protein sequence ID" value="JAH75229.1"/>
    <property type="molecule type" value="Transcribed_RNA"/>
</dbReference>
<reference evidence="1" key="2">
    <citation type="journal article" date="2015" name="Fish Shellfish Immunol.">
        <title>Early steps in the European eel (Anguilla anguilla)-Vibrio vulnificus interaction in the gills: Role of the RtxA13 toxin.</title>
        <authorList>
            <person name="Callol A."/>
            <person name="Pajuelo D."/>
            <person name="Ebbesson L."/>
            <person name="Teles M."/>
            <person name="MacKenzie S."/>
            <person name="Amaro C."/>
        </authorList>
    </citation>
    <scope>NUCLEOTIDE SEQUENCE</scope>
</reference>
<sequence>MGRFGGRGRNLDFRPNVSKCHHLCSTRNSG</sequence>
<evidence type="ECO:0000313" key="1">
    <source>
        <dbReference type="EMBL" id="JAH75229.1"/>
    </source>
</evidence>
<organism evidence="1">
    <name type="scientific">Anguilla anguilla</name>
    <name type="common">European freshwater eel</name>
    <name type="synonym">Muraena anguilla</name>
    <dbReference type="NCBI Taxonomy" id="7936"/>
    <lineage>
        <taxon>Eukaryota</taxon>
        <taxon>Metazoa</taxon>
        <taxon>Chordata</taxon>
        <taxon>Craniata</taxon>
        <taxon>Vertebrata</taxon>
        <taxon>Euteleostomi</taxon>
        <taxon>Actinopterygii</taxon>
        <taxon>Neopterygii</taxon>
        <taxon>Teleostei</taxon>
        <taxon>Anguilliformes</taxon>
        <taxon>Anguillidae</taxon>
        <taxon>Anguilla</taxon>
    </lineage>
</organism>
<name>A0A0E9VAX5_ANGAN</name>
<proteinExistence type="predicted"/>
<protein>
    <submittedName>
        <fullName evidence="1">Uncharacterized protein</fullName>
    </submittedName>
</protein>
<dbReference type="AlphaFoldDB" id="A0A0E9VAX5"/>